<dbReference type="SUPFAM" id="SSF53056">
    <property type="entry name" value="beta-carbonic anhydrase, cab"/>
    <property type="match status" value="1"/>
</dbReference>
<dbReference type="Gene3D" id="3.40.1050.10">
    <property type="entry name" value="Carbonic anhydrase"/>
    <property type="match status" value="1"/>
</dbReference>
<dbReference type="GO" id="GO:0008270">
    <property type="term" value="F:zinc ion binding"/>
    <property type="evidence" value="ECO:0007669"/>
    <property type="project" value="InterPro"/>
</dbReference>
<protein>
    <submittedName>
        <fullName evidence="5">Carbonic anhydrase</fullName>
    </submittedName>
</protein>
<evidence type="ECO:0000256" key="4">
    <source>
        <dbReference type="PIRSR" id="PIRSR601765-2"/>
    </source>
</evidence>
<comment type="cofactor">
    <cofactor evidence="4">
        <name>Zn(2+)</name>
        <dbReference type="ChEBI" id="CHEBI:29105"/>
    </cofactor>
    <text evidence="4">Binds 1 zinc ion per subunit.</text>
</comment>
<keyword evidence="3 4" id="KW-0862">Zinc</keyword>
<comment type="caution">
    <text evidence="5">The sequence shown here is derived from an EMBL/GenBank/DDBJ whole genome shotgun (WGS) entry which is preliminary data.</text>
</comment>
<dbReference type="SMART" id="SM00947">
    <property type="entry name" value="Pro_CA"/>
    <property type="match status" value="1"/>
</dbReference>
<evidence type="ECO:0000256" key="2">
    <source>
        <dbReference type="ARBA" id="ARBA00022723"/>
    </source>
</evidence>
<evidence type="ECO:0000256" key="3">
    <source>
        <dbReference type="ARBA" id="ARBA00022833"/>
    </source>
</evidence>
<gene>
    <name evidence="5" type="ORF">CA615_02850</name>
</gene>
<dbReference type="PANTHER" id="PTHR43175">
    <property type="entry name" value="CARBONIC ANHYDRASE"/>
    <property type="match status" value="1"/>
</dbReference>
<evidence type="ECO:0000313" key="6">
    <source>
        <dbReference type="Proteomes" id="UP000248557"/>
    </source>
</evidence>
<dbReference type="EMBL" id="NGJK01000029">
    <property type="protein sequence ID" value="RAP03271.1"/>
    <property type="molecule type" value="Genomic_DNA"/>
</dbReference>
<dbReference type="GO" id="GO:0004089">
    <property type="term" value="F:carbonate dehydratase activity"/>
    <property type="evidence" value="ECO:0007669"/>
    <property type="project" value="InterPro"/>
</dbReference>
<keyword evidence="2 4" id="KW-0479">Metal-binding</keyword>
<feature type="binding site" evidence="4">
    <location>
        <position position="88"/>
    </location>
    <ligand>
        <name>Zn(2+)</name>
        <dbReference type="ChEBI" id="CHEBI:29105"/>
    </ligand>
</feature>
<dbReference type="AlphaFoldDB" id="A0A328PZ17"/>
<sequence length="191" mass="21445">MTETLENILKANKKYSEKIKNQKKLPHNAKFAIVTCMDERIDPVQFAGLRNNAHVIRNAGGRVTDDVIRSLIISHKLLGTQEWYVIQHTDCGGMTFTNNEITELLSESLESAEYGENGWYNPSKEGGSAEGQYINFYPIDNIEKTVTDDVTRLKNHPLVPSNIPIYGYIYDVESGELIKVDKACSIGTSCE</sequence>
<dbReference type="RefSeq" id="WP_112149426.1">
    <property type="nucleotide sequence ID" value="NZ_CATZNA010000039.1"/>
</dbReference>
<feature type="binding site" evidence="4">
    <location>
        <position position="91"/>
    </location>
    <ligand>
        <name>Zn(2+)</name>
        <dbReference type="ChEBI" id="CHEBI:29105"/>
    </ligand>
</feature>
<evidence type="ECO:0000313" key="5">
    <source>
        <dbReference type="EMBL" id="RAP03271.1"/>
    </source>
</evidence>
<feature type="binding site" evidence="4">
    <location>
        <position position="36"/>
    </location>
    <ligand>
        <name>Zn(2+)</name>
        <dbReference type="ChEBI" id="CHEBI:29105"/>
    </ligand>
</feature>
<organism evidence="5 6">
    <name type="scientific">Methanosphaera stadtmanae</name>
    <dbReference type="NCBI Taxonomy" id="2317"/>
    <lineage>
        <taxon>Archaea</taxon>
        <taxon>Methanobacteriati</taxon>
        <taxon>Methanobacteriota</taxon>
        <taxon>Methanomada group</taxon>
        <taxon>Methanobacteria</taxon>
        <taxon>Methanobacteriales</taxon>
        <taxon>Methanobacteriaceae</taxon>
        <taxon>Methanosphaera</taxon>
    </lineage>
</organism>
<evidence type="ECO:0000256" key="1">
    <source>
        <dbReference type="ARBA" id="ARBA00006217"/>
    </source>
</evidence>
<dbReference type="Proteomes" id="UP000248557">
    <property type="component" value="Unassembled WGS sequence"/>
</dbReference>
<proteinExistence type="inferred from homology"/>
<accession>A0A328PZ17</accession>
<dbReference type="CDD" id="cd03379">
    <property type="entry name" value="beta_CA_cladeD"/>
    <property type="match status" value="1"/>
</dbReference>
<dbReference type="InterPro" id="IPR036874">
    <property type="entry name" value="Carbonic_anhydrase_sf"/>
</dbReference>
<dbReference type="PANTHER" id="PTHR43175:SF3">
    <property type="entry name" value="CARBON DISULFIDE HYDROLASE"/>
    <property type="match status" value="1"/>
</dbReference>
<name>A0A328PZ17_9EURY</name>
<dbReference type="Pfam" id="PF00484">
    <property type="entry name" value="Pro_CA"/>
    <property type="match status" value="1"/>
</dbReference>
<comment type="similarity">
    <text evidence="1">Belongs to the beta-class carbonic anhydrase family.</text>
</comment>
<dbReference type="InterPro" id="IPR001765">
    <property type="entry name" value="Carbonic_anhydrase"/>
</dbReference>
<reference evidence="5 6" key="1">
    <citation type="submission" date="2017-05" db="EMBL/GenBank/DDBJ databases">
        <title>Host range expansion of the Methanosphaera genus to humans and monogastric animals involves recent and extensive reduction in genome content.</title>
        <authorList>
            <person name="Hoedt E.C."/>
            <person name="Volmer J.G."/>
            <person name="Parks D.H."/>
            <person name="Rosewarne C.P."/>
            <person name="Denman S.E."/>
            <person name="Mcsweeney C.S."/>
            <person name="O Cuiv P."/>
            <person name="Hugenholtz P."/>
            <person name="Tyson G.W."/>
            <person name="Morrison M."/>
        </authorList>
    </citation>
    <scope>NUCLEOTIDE SEQUENCE [LARGE SCALE GENOMIC DNA]</scope>
    <source>
        <strain evidence="5 6">PA5</strain>
    </source>
</reference>